<gene>
    <name evidence="1" type="ORF">V6N12_076272</name>
</gene>
<evidence type="ECO:0000313" key="2">
    <source>
        <dbReference type="Proteomes" id="UP001472677"/>
    </source>
</evidence>
<dbReference type="EMBL" id="JBBPBM010000846">
    <property type="protein sequence ID" value="KAK8490657.1"/>
    <property type="molecule type" value="Genomic_DNA"/>
</dbReference>
<comment type="caution">
    <text evidence="1">The sequence shown here is derived from an EMBL/GenBank/DDBJ whole genome shotgun (WGS) entry which is preliminary data.</text>
</comment>
<accession>A0ABR2AC89</accession>
<reference evidence="1 2" key="1">
    <citation type="journal article" date="2024" name="G3 (Bethesda)">
        <title>Genome assembly of Hibiscus sabdariffa L. provides insights into metabolisms of medicinal natural products.</title>
        <authorList>
            <person name="Kim T."/>
        </authorList>
    </citation>
    <scope>NUCLEOTIDE SEQUENCE [LARGE SCALE GENOMIC DNA]</scope>
    <source>
        <strain evidence="1">TK-2024</strain>
        <tissue evidence="1">Old leaves</tissue>
    </source>
</reference>
<dbReference type="Proteomes" id="UP001472677">
    <property type="component" value="Unassembled WGS sequence"/>
</dbReference>
<proteinExistence type="predicted"/>
<organism evidence="1 2">
    <name type="scientific">Hibiscus sabdariffa</name>
    <name type="common">roselle</name>
    <dbReference type="NCBI Taxonomy" id="183260"/>
    <lineage>
        <taxon>Eukaryota</taxon>
        <taxon>Viridiplantae</taxon>
        <taxon>Streptophyta</taxon>
        <taxon>Embryophyta</taxon>
        <taxon>Tracheophyta</taxon>
        <taxon>Spermatophyta</taxon>
        <taxon>Magnoliopsida</taxon>
        <taxon>eudicotyledons</taxon>
        <taxon>Gunneridae</taxon>
        <taxon>Pentapetalae</taxon>
        <taxon>rosids</taxon>
        <taxon>malvids</taxon>
        <taxon>Malvales</taxon>
        <taxon>Malvaceae</taxon>
        <taxon>Malvoideae</taxon>
        <taxon>Hibiscus</taxon>
    </lineage>
</organism>
<evidence type="ECO:0000313" key="1">
    <source>
        <dbReference type="EMBL" id="KAK8490657.1"/>
    </source>
</evidence>
<sequence>MSISEYFLRVKSICAEILELDTQEKRSDAYNNLPLGQSFLTGLQPVRPQPLFCLGQLAPRRSQRLIFIWQPIPRAVVSQGCNPSNPNPSSVSASLLPAGVRGCLCPDGLLMSFEPQTSPFNNHPKGKLLPIELQINW</sequence>
<name>A0ABR2AC89_9ROSI</name>
<keyword evidence="2" id="KW-1185">Reference proteome</keyword>
<protein>
    <submittedName>
        <fullName evidence="1">Uncharacterized protein</fullName>
    </submittedName>
</protein>